<dbReference type="InterPro" id="IPR011990">
    <property type="entry name" value="TPR-like_helical_dom_sf"/>
</dbReference>
<feature type="signal peptide" evidence="1">
    <location>
        <begin position="1"/>
        <end position="30"/>
    </location>
</feature>
<feature type="chain" id="PRO_5045886249" evidence="1">
    <location>
        <begin position="31"/>
        <end position="546"/>
    </location>
</feature>
<protein>
    <submittedName>
        <fullName evidence="2">RagB/SusD family nutrient uptake outer membrane protein</fullName>
    </submittedName>
</protein>
<accession>A0ABV2TCV0</accession>
<reference evidence="2 3" key="1">
    <citation type="submission" date="2024-06" db="EMBL/GenBank/DDBJ databases">
        <title>Chitinophaga defluvii sp. nov., isolated from municipal sewage.</title>
        <authorList>
            <person name="Zhang L."/>
        </authorList>
    </citation>
    <scope>NUCLEOTIDE SEQUENCE [LARGE SCALE GENOMIC DNA]</scope>
    <source>
        <strain evidence="2 3">H8</strain>
    </source>
</reference>
<evidence type="ECO:0000313" key="3">
    <source>
        <dbReference type="Proteomes" id="UP001549749"/>
    </source>
</evidence>
<comment type="caution">
    <text evidence="2">The sequence shown here is derived from an EMBL/GenBank/DDBJ whole genome shotgun (WGS) entry which is preliminary data.</text>
</comment>
<dbReference type="Pfam" id="PF12741">
    <property type="entry name" value="SusD-like"/>
    <property type="match status" value="1"/>
</dbReference>
<organism evidence="2 3">
    <name type="scientific">Chitinophaga defluvii</name>
    <dbReference type="NCBI Taxonomy" id="3163343"/>
    <lineage>
        <taxon>Bacteria</taxon>
        <taxon>Pseudomonadati</taxon>
        <taxon>Bacteroidota</taxon>
        <taxon>Chitinophagia</taxon>
        <taxon>Chitinophagales</taxon>
        <taxon>Chitinophagaceae</taxon>
        <taxon>Chitinophaga</taxon>
    </lineage>
</organism>
<dbReference type="PROSITE" id="PS51257">
    <property type="entry name" value="PROKAR_LIPOPROTEIN"/>
    <property type="match status" value="1"/>
</dbReference>
<gene>
    <name evidence="2" type="ORF">ABR189_25995</name>
</gene>
<sequence>MKTNHKIYSAHHRLLSVVLLAVALFGTACTKNFEKYNTDPTGLSPDQLKPDRNYLGLMFPQIQSSIYYNYNNTDWEFQLQQNLGADVFSGYMMSPNPFSTGITNFNYGLREGWNGTAFTVPYNNVMAPVTELARLGARKDAPDFWGIALILKVEAMHRVTDVYGPIPYSKYGASSTAAAYDSQEEVYNAMFKDLDTALTNLKAFTTANPGKTPYAKFDMVYKGDYKQWIKFANSLRLRLAIRISYANATKAKAEVEKSLDPINGGVLTANTDNMLVSGYGLRHPLRTMIDNWSDMSINASLQSYMAGFKDPRIGKYMDSTSYAKAKGKYLYLGIRGGCKMLAKPAYSGYSTPNFKDNKTFTPNTPIQLMTSAEVYFLRAEAALKGWTEKASPQELYEKGVQTSMEQWGTAAGASAYLNDAVSTPAAYVDPQNAANNAPVPSTITVKWDNAASDEEKLERIITQKWIAMFPEGQEAWSEFRRTTYPKIFPPVENYSNNTINTDIQIRRLPFPSTEYTSNKAEVEKAVQLLGGGADNGGTRLWWDKKP</sequence>
<dbReference type="RefSeq" id="WP_354663415.1">
    <property type="nucleotide sequence ID" value="NZ_JBEXAC010000002.1"/>
</dbReference>
<keyword evidence="3" id="KW-1185">Reference proteome</keyword>
<keyword evidence="1" id="KW-0732">Signal</keyword>
<evidence type="ECO:0000256" key="1">
    <source>
        <dbReference type="SAM" id="SignalP"/>
    </source>
</evidence>
<dbReference type="SUPFAM" id="SSF48452">
    <property type="entry name" value="TPR-like"/>
    <property type="match status" value="1"/>
</dbReference>
<dbReference type="InterPro" id="IPR024302">
    <property type="entry name" value="SusD-like"/>
</dbReference>
<proteinExistence type="predicted"/>
<name>A0ABV2TCV0_9BACT</name>
<evidence type="ECO:0000313" key="2">
    <source>
        <dbReference type="EMBL" id="MET7000862.1"/>
    </source>
</evidence>
<dbReference type="Gene3D" id="1.25.40.390">
    <property type="match status" value="1"/>
</dbReference>
<dbReference type="Proteomes" id="UP001549749">
    <property type="component" value="Unassembled WGS sequence"/>
</dbReference>
<dbReference type="EMBL" id="JBEXAC010000002">
    <property type="protein sequence ID" value="MET7000862.1"/>
    <property type="molecule type" value="Genomic_DNA"/>
</dbReference>